<feature type="domain" description="Reverse transcriptase" evidence="1">
    <location>
        <begin position="814"/>
        <end position="988"/>
    </location>
</feature>
<reference evidence="2" key="1">
    <citation type="submission" date="2019-09" db="EMBL/GenBank/DDBJ databases">
        <title>Draft genome information of white flower Hibiscus syriacus.</title>
        <authorList>
            <person name="Kim Y.-M."/>
        </authorList>
    </citation>
    <scope>NUCLEOTIDE SEQUENCE [LARGE SCALE GENOMIC DNA]</scope>
    <source>
        <strain evidence="2">YM2019G1</strain>
    </source>
</reference>
<dbReference type="InterPro" id="IPR036691">
    <property type="entry name" value="Endo/exonu/phosph_ase_sf"/>
</dbReference>
<dbReference type="EMBL" id="VEPZ02000980">
    <property type="protein sequence ID" value="KAE8705601.1"/>
    <property type="molecule type" value="Genomic_DNA"/>
</dbReference>
<evidence type="ECO:0000313" key="3">
    <source>
        <dbReference type="Proteomes" id="UP000436088"/>
    </source>
</evidence>
<dbReference type="InterPro" id="IPR000477">
    <property type="entry name" value="RT_dom"/>
</dbReference>
<evidence type="ECO:0000259" key="1">
    <source>
        <dbReference type="Pfam" id="PF00078"/>
    </source>
</evidence>
<dbReference type="AlphaFoldDB" id="A0A6A3ALV7"/>
<evidence type="ECO:0000313" key="2">
    <source>
        <dbReference type="EMBL" id="KAE8705601.1"/>
    </source>
</evidence>
<sequence>MLIAFGIDGRRVSVGVAKYQKHRSGQAVKGMKDRIRKWLSLLMGGGKFQRAKRFGRASQVRLEIVVKGLASEGIKVKGAKWGFTWNSCILTFGSAEDFEEAWSSRGRNSFLLDFHYYVGLPLLCWNVSFLEKLVSRWGKLVFPRVDGQKRGYGGGTSLSRVASFFDIQENVTLGSYGRSFKIKIIVGSVSTKQERFSAKNSIVVGDGEFRDEASSEEKDDRFSGGVGGLELLDVESRDSRQAAKGGQHLMLQEEEGQHSGVKVSDCPGKNLNLEGDYRGLGLRNDFFNECDKTLSEDLSEPNSNNSRISISGPAMNLNKLSYGKLKESWVEAVGEQQQHDMLEEVEVLVKEVSNVEEAKVVREAVTVPTGVCTLEMHRLEGGVVVLFLEYIEDLEKESIQPLPTILEGRPTEVEVEGGISNKSAVNNLQQARSVEEVGIGNQCDPVVRKENRRRRRLLTREALEALRRRLGGRFLNGGTFVTAVGSVGGLLVLWNDKDFEVSNSHLSGRFIAVFGKFKNSSEECVIINVYGPSIDSEKEEFFRDVGFCCCSNCGNLHWGDLNVYLDPAEKLGKSQNWLSIDILRNFLNQTNLIDLPMVGGRTYYLGPYLITILYYWRKNMLIGALNRSDFFNYLLEEEGFDDVVKLSLDNLRESKKRRGIFSFLQETKKSIRNWSGRKFYRISDSISELELKINDIEFTAQSSVLLNKRGSVMQFKSNLWRLYRIEESIWFQKSRARWIKDGDRNTRFFHLSALNRSKRNEITSLNFNGFVVSDPKVIKLHIAEKWEHGVNHALSRLFRRRLIRRPWRTLDLSPRSQSQFAFVPGRQLLDCAFIANERIDYRRKQGLQGVVLKVDFRRAYDSVEWPILFRAMAEMGFGNRWSSWISQCLSTASISILVNGSPSEKFPMAKGLRQGCSLSPLLFNIIGEMLHLMISRAVDRGLFQGFVIGKSENSARLSHLQFADDLIIFCQASLTQIKNVKNWAVQVGCSVGSFPTEYLGLPLGAKKNSEALWDPVFKNFSSKLVGWKASCLSLAGRTVLLKSVLTFLPIFFLSLFKMPCKIGKKLNSLLANFLWGDKEEKRKIHWVKWSTVCRPLNSGGLGVLDLNLTNRALLGYYSAIFLDLERYSNSFLKNDSEGECLRSNARLQVGNGTSILFGMMGEGCRVWVAWNRVVGCGNVETRRNLCDWELNQWMDFDV</sequence>
<proteinExistence type="predicted"/>
<dbReference type="SUPFAM" id="SSF56672">
    <property type="entry name" value="DNA/RNA polymerases"/>
    <property type="match status" value="1"/>
</dbReference>
<dbReference type="SUPFAM" id="SSF56219">
    <property type="entry name" value="DNase I-like"/>
    <property type="match status" value="1"/>
</dbReference>
<dbReference type="Proteomes" id="UP000436088">
    <property type="component" value="Unassembled WGS sequence"/>
</dbReference>
<organism evidence="2 3">
    <name type="scientific">Hibiscus syriacus</name>
    <name type="common">Rose of Sharon</name>
    <dbReference type="NCBI Taxonomy" id="106335"/>
    <lineage>
        <taxon>Eukaryota</taxon>
        <taxon>Viridiplantae</taxon>
        <taxon>Streptophyta</taxon>
        <taxon>Embryophyta</taxon>
        <taxon>Tracheophyta</taxon>
        <taxon>Spermatophyta</taxon>
        <taxon>Magnoliopsida</taxon>
        <taxon>eudicotyledons</taxon>
        <taxon>Gunneridae</taxon>
        <taxon>Pentapetalae</taxon>
        <taxon>rosids</taxon>
        <taxon>malvids</taxon>
        <taxon>Malvales</taxon>
        <taxon>Malvaceae</taxon>
        <taxon>Malvoideae</taxon>
        <taxon>Hibiscus</taxon>
    </lineage>
</organism>
<dbReference type="InterPro" id="IPR043502">
    <property type="entry name" value="DNA/RNA_pol_sf"/>
</dbReference>
<comment type="caution">
    <text evidence="2">The sequence shown here is derived from an EMBL/GenBank/DDBJ whole genome shotgun (WGS) entry which is preliminary data.</text>
</comment>
<accession>A0A6A3ALV7</accession>
<protein>
    <recommendedName>
        <fullName evidence="1">Reverse transcriptase domain-containing protein</fullName>
    </recommendedName>
</protein>
<dbReference type="PANTHER" id="PTHR33116:SF75">
    <property type="entry name" value="RIBONUCLEASE H PROTEIN"/>
    <property type="match status" value="1"/>
</dbReference>
<name>A0A6A3ALV7_HIBSY</name>
<gene>
    <name evidence="2" type="ORF">F3Y22_tig00110419pilonHSYRG00004</name>
</gene>
<dbReference type="Gene3D" id="3.60.10.10">
    <property type="entry name" value="Endonuclease/exonuclease/phosphatase"/>
    <property type="match status" value="1"/>
</dbReference>
<dbReference type="Pfam" id="PF00078">
    <property type="entry name" value="RVT_1"/>
    <property type="match status" value="1"/>
</dbReference>
<dbReference type="PANTHER" id="PTHR33116">
    <property type="entry name" value="REVERSE TRANSCRIPTASE ZINC-BINDING DOMAIN-CONTAINING PROTEIN-RELATED-RELATED"/>
    <property type="match status" value="1"/>
</dbReference>
<keyword evidence="3" id="KW-1185">Reference proteome</keyword>